<dbReference type="EMBL" id="PUFI01000009">
    <property type="protein sequence ID" value="TDG68760.1"/>
    <property type="molecule type" value="Genomic_DNA"/>
</dbReference>
<feature type="transmembrane region" description="Helical" evidence="1">
    <location>
        <begin position="212"/>
        <end position="233"/>
    </location>
</feature>
<dbReference type="RefSeq" id="WP_133264267.1">
    <property type="nucleotide sequence ID" value="NZ_JAGYGP010000002.1"/>
</dbReference>
<keyword evidence="3" id="KW-1185">Reference proteome</keyword>
<evidence type="ECO:0008006" key="4">
    <source>
        <dbReference type="Google" id="ProtNLM"/>
    </source>
</evidence>
<feature type="transmembrane region" description="Helical" evidence="1">
    <location>
        <begin position="240"/>
        <end position="261"/>
    </location>
</feature>
<dbReference type="PANTHER" id="PTHR43483">
    <property type="entry name" value="MEMBRANE TRANSPORTER PROTEIN HI_0806-RELATED"/>
    <property type="match status" value="1"/>
</dbReference>
<feature type="transmembrane region" description="Helical" evidence="1">
    <location>
        <begin position="169"/>
        <end position="192"/>
    </location>
</feature>
<keyword evidence="1" id="KW-1133">Transmembrane helix</keyword>
<dbReference type="Proteomes" id="UP000295681">
    <property type="component" value="Unassembled WGS sequence"/>
</dbReference>
<name>A0A4R5N9G0_9LACO</name>
<dbReference type="PANTHER" id="PTHR43483:SF3">
    <property type="entry name" value="MEMBRANE TRANSPORTER PROTEIN HI_0806-RELATED"/>
    <property type="match status" value="1"/>
</dbReference>
<protein>
    <recommendedName>
        <fullName evidence="4">Membrane transporter protein</fullName>
    </recommendedName>
</protein>
<feature type="transmembrane region" description="Helical" evidence="1">
    <location>
        <begin position="139"/>
        <end position="157"/>
    </location>
</feature>
<reference evidence="2 3" key="1">
    <citation type="journal article" date="2019" name="Appl. Microbiol. Biotechnol.">
        <title>Uncovering carbohydrate metabolism through a genotype-phenotype association study of 56 lactic acid bacteria genomes.</title>
        <authorList>
            <person name="Buron-Moles G."/>
            <person name="Chailyan A."/>
            <person name="Dolejs I."/>
            <person name="Forster J."/>
            <person name="Miks M.H."/>
        </authorList>
    </citation>
    <scope>NUCLEOTIDE SEQUENCE [LARGE SCALE GENOMIC DNA]</scope>
    <source>
        <strain evidence="2 3">ATCC 700006</strain>
    </source>
</reference>
<evidence type="ECO:0000313" key="3">
    <source>
        <dbReference type="Proteomes" id="UP000295681"/>
    </source>
</evidence>
<sequence>MTETIVLRVIQLLLVITLLATLSLFIWQYFKAKAPIFKKFGLGALIGFFTDFGDTLGIGSFATTTAAFQATHFIDDGRKLPGTLNTMHAIPVMVEALFFITAVKVELMTLIPMTTAAVLGAYFGTHITKNWHAPTVQRVMAFALLIAIVIMVVRMVTTPGANNALSVHGLHGWWLVLGIAFNFGIGILMTMGLGNYAPELIFFSLMGVNPSIAFPVMMLDAALIMPTTAWNVVKMKRVSWQGLAGMVVGGVLGVFMAAKFFTSLNVTLLQILIIVVSLWTAFMLFRNSYKNNIKKIDV</sequence>
<evidence type="ECO:0000256" key="1">
    <source>
        <dbReference type="SAM" id="Phobius"/>
    </source>
</evidence>
<gene>
    <name evidence="2" type="ORF">C5L23_000679</name>
</gene>
<accession>A0A4R5N9G0</accession>
<keyword evidence="1" id="KW-0472">Membrane</keyword>
<evidence type="ECO:0000313" key="2">
    <source>
        <dbReference type="EMBL" id="TDG68760.1"/>
    </source>
</evidence>
<feature type="transmembrane region" description="Helical" evidence="1">
    <location>
        <begin position="107"/>
        <end position="127"/>
    </location>
</feature>
<feature type="transmembrane region" description="Helical" evidence="1">
    <location>
        <begin position="42"/>
        <end position="62"/>
    </location>
</feature>
<dbReference type="STRING" id="907931.GCA_000165675_01270"/>
<feature type="transmembrane region" description="Helical" evidence="1">
    <location>
        <begin position="6"/>
        <end position="30"/>
    </location>
</feature>
<dbReference type="AlphaFoldDB" id="A0A4R5N9G0"/>
<proteinExistence type="predicted"/>
<comment type="caution">
    <text evidence="2">The sequence shown here is derived from an EMBL/GenBank/DDBJ whole genome shotgun (WGS) entry which is preliminary data.</text>
</comment>
<feature type="transmembrane region" description="Helical" evidence="1">
    <location>
        <begin position="267"/>
        <end position="285"/>
    </location>
</feature>
<organism evidence="2 3">
    <name type="scientific">Leuconostoc fallax</name>
    <dbReference type="NCBI Taxonomy" id="1251"/>
    <lineage>
        <taxon>Bacteria</taxon>
        <taxon>Bacillati</taxon>
        <taxon>Bacillota</taxon>
        <taxon>Bacilli</taxon>
        <taxon>Lactobacillales</taxon>
        <taxon>Lactobacillaceae</taxon>
        <taxon>Leuconostoc</taxon>
    </lineage>
</organism>
<keyword evidence="1" id="KW-0812">Transmembrane</keyword>